<reference evidence="8 9" key="1">
    <citation type="submission" date="2017-09" db="EMBL/GenBank/DDBJ databases">
        <title>Large-scale bioinformatics analysis of Bacillus genomes uncovers conserved roles of natural products in bacterial physiology.</title>
        <authorList>
            <consortium name="Agbiome Team Llc"/>
            <person name="Bleich R.M."/>
            <person name="Grubbs K.J."/>
            <person name="Santa Maria K.C."/>
            <person name="Allen S.E."/>
            <person name="Farag S."/>
            <person name="Shank E.A."/>
            <person name="Bowers A."/>
        </authorList>
    </citation>
    <scope>NUCLEOTIDE SEQUENCE [LARGE SCALE GENOMIC DNA]</scope>
    <source>
        <strain evidence="8 9">AFS010695</strain>
    </source>
</reference>
<dbReference type="InterPro" id="IPR050833">
    <property type="entry name" value="Poly_Biosynth_Transport"/>
</dbReference>
<name>A0A2A8PZ09_BACCE</name>
<sequence>MKENEMDNKIVNAAKWSSITEIAAKLIGPLTNMILARLIAPEAFGVVATVTMIISFADMFTDAGFQKYLIQHEFKDDREKYRYANVAFLTNLIIAIFLWGIIILFSEQIAVLVGNKGLGDVVAIACIQLPLTAFSSIQMALYRRNFDFKTLFWVRIFSLCVPIFVIIPLAFLGLSYWSLIIGSIIMQVSNAIILTIKSSWKPNLFYDMRILKDMLSFSVWSLVEAISIWLTTWIDAFIIGSLLSEHLLGIYKTSTTMVNALMALVTASIVPVLFSALSRLQNNSEQFNMMYFKMQRIVSIFVFPLGVGVYLYSDLATQILLGSKWGEASEVIGIWALTSTIMIVYGHFCSEVYRAKGRPKLSFLAQLLHLVVLIPVCIVSAKYGFWALVYARSWIRLELVLVHLIFMKFIVGISVSKTFSNTLPAAIAAIIMGSLGFFLQKLGEGIMWSFISIVICMIAYFLFLSLFPNVRTEMNVLLKKLIPSRLKKLIK</sequence>
<dbReference type="RefSeq" id="WP_098380523.1">
    <property type="nucleotide sequence ID" value="NZ_NTWE01000015.1"/>
</dbReference>
<keyword evidence="5 7" id="KW-1133">Transmembrane helix</keyword>
<feature type="transmembrane region" description="Helical" evidence="7">
    <location>
        <begin position="152"/>
        <end position="171"/>
    </location>
</feature>
<dbReference type="OrthoDB" id="9770347at2"/>
<feature type="transmembrane region" description="Helical" evidence="7">
    <location>
        <begin position="297"/>
        <end position="312"/>
    </location>
</feature>
<comment type="caution">
    <text evidence="8">The sequence shown here is derived from an EMBL/GenBank/DDBJ whole genome shotgun (WGS) entry which is preliminary data.</text>
</comment>
<dbReference type="CDD" id="cd13127">
    <property type="entry name" value="MATE_tuaB_like"/>
    <property type="match status" value="1"/>
</dbReference>
<evidence type="ECO:0000256" key="5">
    <source>
        <dbReference type="ARBA" id="ARBA00022989"/>
    </source>
</evidence>
<feature type="transmembrane region" description="Helical" evidence="7">
    <location>
        <begin position="118"/>
        <end position="140"/>
    </location>
</feature>
<dbReference type="GO" id="GO:0005886">
    <property type="term" value="C:plasma membrane"/>
    <property type="evidence" value="ECO:0007669"/>
    <property type="project" value="UniProtKB-SubCell"/>
</dbReference>
<protein>
    <submittedName>
        <fullName evidence="8">Lipopolysaccharide biosynthesis protein</fullName>
    </submittedName>
</protein>
<feature type="transmembrane region" description="Helical" evidence="7">
    <location>
        <begin position="361"/>
        <end position="381"/>
    </location>
</feature>
<dbReference type="PANTHER" id="PTHR30250:SF10">
    <property type="entry name" value="LIPOPOLYSACCHARIDE BIOSYNTHESIS PROTEIN WZXC"/>
    <property type="match status" value="1"/>
</dbReference>
<feature type="transmembrane region" description="Helical" evidence="7">
    <location>
        <begin position="446"/>
        <end position="467"/>
    </location>
</feature>
<evidence type="ECO:0000256" key="4">
    <source>
        <dbReference type="ARBA" id="ARBA00022692"/>
    </source>
</evidence>
<dbReference type="Pfam" id="PF13440">
    <property type="entry name" value="Polysacc_synt_3"/>
    <property type="match status" value="1"/>
</dbReference>
<feature type="transmembrane region" description="Helical" evidence="7">
    <location>
        <begin position="86"/>
        <end position="106"/>
    </location>
</feature>
<evidence type="ECO:0000256" key="2">
    <source>
        <dbReference type="ARBA" id="ARBA00007430"/>
    </source>
</evidence>
<feature type="transmembrane region" description="Helical" evidence="7">
    <location>
        <begin position="177"/>
        <end position="196"/>
    </location>
</feature>
<dbReference type="AlphaFoldDB" id="A0A2A8PZ09"/>
<gene>
    <name evidence="8" type="ORF">CN425_06970</name>
</gene>
<evidence type="ECO:0000313" key="8">
    <source>
        <dbReference type="EMBL" id="PEW03722.1"/>
    </source>
</evidence>
<keyword evidence="6 7" id="KW-0472">Membrane</keyword>
<keyword evidence="3" id="KW-1003">Cell membrane</keyword>
<evidence type="ECO:0000256" key="6">
    <source>
        <dbReference type="ARBA" id="ARBA00023136"/>
    </source>
</evidence>
<feature type="transmembrane region" description="Helical" evidence="7">
    <location>
        <begin position="393"/>
        <end position="411"/>
    </location>
</feature>
<comment type="similarity">
    <text evidence="2">Belongs to the polysaccharide synthase family.</text>
</comment>
<feature type="transmembrane region" description="Helical" evidence="7">
    <location>
        <begin position="43"/>
        <end position="65"/>
    </location>
</feature>
<dbReference type="PANTHER" id="PTHR30250">
    <property type="entry name" value="PST FAMILY PREDICTED COLANIC ACID TRANSPORTER"/>
    <property type="match status" value="1"/>
</dbReference>
<organism evidence="8 9">
    <name type="scientific">Bacillus cereus</name>
    <dbReference type="NCBI Taxonomy" id="1396"/>
    <lineage>
        <taxon>Bacteria</taxon>
        <taxon>Bacillati</taxon>
        <taxon>Bacillota</taxon>
        <taxon>Bacilli</taxon>
        <taxon>Bacillales</taxon>
        <taxon>Bacillaceae</taxon>
        <taxon>Bacillus</taxon>
        <taxon>Bacillus cereus group</taxon>
    </lineage>
</organism>
<evidence type="ECO:0000256" key="3">
    <source>
        <dbReference type="ARBA" id="ARBA00022475"/>
    </source>
</evidence>
<keyword evidence="4 7" id="KW-0812">Transmembrane</keyword>
<dbReference type="Proteomes" id="UP000220635">
    <property type="component" value="Unassembled WGS sequence"/>
</dbReference>
<evidence type="ECO:0000256" key="1">
    <source>
        <dbReference type="ARBA" id="ARBA00004651"/>
    </source>
</evidence>
<feature type="transmembrane region" description="Helical" evidence="7">
    <location>
        <begin position="423"/>
        <end position="440"/>
    </location>
</feature>
<feature type="transmembrane region" description="Helical" evidence="7">
    <location>
        <begin position="332"/>
        <end position="349"/>
    </location>
</feature>
<comment type="subcellular location">
    <subcellularLocation>
        <location evidence="1">Cell membrane</location>
        <topology evidence="1">Multi-pass membrane protein</topology>
    </subcellularLocation>
</comment>
<proteinExistence type="inferred from homology"/>
<evidence type="ECO:0000313" key="9">
    <source>
        <dbReference type="Proteomes" id="UP000220635"/>
    </source>
</evidence>
<evidence type="ECO:0000256" key="7">
    <source>
        <dbReference type="SAM" id="Phobius"/>
    </source>
</evidence>
<feature type="transmembrane region" description="Helical" evidence="7">
    <location>
        <begin position="217"/>
        <end position="244"/>
    </location>
</feature>
<dbReference type="EMBL" id="NTWE01000015">
    <property type="protein sequence ID" value="PEW03722.1"/>
    <property type="molecule type" value="Genomic_DNA"/>
</dbReference>
<feature type="transmembrane region" description="Helical" evidence="7">
    <location>
        <begin position="256"/>
        <end position="277"/>
    </location>
</feature>
<accession>A0A2A8PZ09</accession>